<reference evidence="2" key="1">
    <citation type="submission" date="2019-08" db="EMBL/GenBank/DDBJ databases">
        <authorList>
            <person name="Kucharzyk K."/>
            <person name="Murdoch R.W."/>
            <person name="Higgins S."/>
            <person name="Loffler F."/>
        </authorList>
    </citation>
    <scope>NUCLEOTIDE SEQUENCE</scope>
</reference>
<protein>
    <submittedName>
        <fullName evidence="2">Uncharacterized protein</fullName>
    </submittedName>
</protein>
<name>A0A645HK81_9ZZZZ</name>
<feature type="compositionally biased region" description="Basic and acidic residues" evidence="1">
    <location>
        <begin position="49"/>
        <end position="64"/>
    </location>
</feature>
<accession>A0A645HK81</accession>
<proteinExistence type="predicted"/>
<evidence type="ECO:0000256" key="1">
    <source>
        <dbReference type="SAM" id="MobiDB-lite"/>
    </source>
</evidence>
<organism evidence="2">
    <name type="scientific">bioreactor metagenome</name>
    <dbReference type="NCBI Taxonomy" id="1076179"/>
    <lineage>
        <taxon>unclassified sequences</taxon>
        <taxon>metagenomes</taxon>
        <taxon>ecological metagenomes</taxon>
    </lineage>
</organism>
<comment type="caution">
    <text evidence="2">The sequence shown here is derived from an EMBL/GenBank/DDBJ whole genome shotgun (WGS) entry which is preliminary data.</text>
</comment>
<feature type="region of interest" description="Disordered" evidence="1">
    <location>
        <begin position="39"/>
        <end position="65"/>
    </location>
</feature>
<sequence length="175" mass="18031">MLRRDVGGWFDRDRFLGGCRIGSGRADLGVVCLGQPGGAAPIRQGGSDHQGDSHHKNDGDDHGRAHAVNSRRTRCAGGPHCAARPHIEDLSAQPELGAAGRPGAPTLHGEDLLGDLDLLGLRRQVRGRSIGAAAEGQPGGIAELDATVVTVAGVDRPVAARLAHGQRIPGAGRHG</sequence>
<gene>
    <name evidence="2" type="ORF">SDC9_186925</name>
</gene>
<evidence type="ECO:0000313" key="2">
    <source>
        <dbReference type="EMBL" id="MPN39397.1"/>
    </source>
</evidence>
<dbReference type="EMBL" id="VSSQ01095183">
    <property type="protein sequence ID" value="MPN39397.1"/>
    <property type="molecule type" value="Genomic_DNA"/>
</dbReference>
<dbReference type="AlphaFoldDB" id="A0A645HK81"/>